<dbReference type="Pfam" id="PF17963">
    <property type="entry name" value="Big_9"/>
    <property type="match status" value="1"/>
</dbReference>
<name>A0A3G2T3I8_9GAMM</name>
<sequence>MTNITIYEKGTAKVLTQDVVNSHHSVYKVNIEKNNIAKAIKVNNNLEVYLLNGEKVVIEDFFVGEKPKEFTIETADGQHFLLNFLAFDTEGVATKIDYLSISDFHEYLVGDDSAVVPIWAWVAGAAGLIGIAAAAGGSGGSSHSDNGANSGDHTGPKLTIDVIDNKKINIKADEASKIEIKDANGNTIGSGQLNQAGEIDITLSRPLQDNETITIIATDTSGNKTPETINVGDVTKPEVSVDIVDENTIQIDSNEPGSKVEITDSAGNKIAEGIIDENGQLIVDVDKPLNPGDKIIVNVTDEAGNKTTEEVPIDEFTGGGNSGSADKQPPVFESADVNTLGQIELHYSEELDADNLPAANQFVVKVDGKTIPAENITVSVIDQQVILTLNPPIYTGQTVTVSYQDATVGDDLNAIQDLRGNDAADLPETALTNKSTVVDPTDKTPPIIKTEVTDATHIEVTSNESGTVEIKDVAGNVIGSGTITGNDTPDNIQLTRPLVDGETVTVVVTDAAKNEGKETVKVGDVTVPEFDHAEVNGAGQLVLSYNEQLDANNPPQASDFSVKIDGTLVTPSDIRIDGQNVILSFSPAIYTGQTVEVSYSDPTVSDDSKAIQDLAGNDAAGFTTTVDPANNGSTQVPPAAGDTTPPSLTGTSVNADGKLVLSYNEQLDANNPPQASDFSVKIDGTLVTPSDIRIDGQNVILSFSPAIYTGQTVEVSYSDPTVSDDSKAIQDLAGNDAAGFTTTVDPANNGSTQVPPVVGTPPVLLSSVATPNGEIVLTFDQALSSDLPNVSSFVLLVNGQSVVINSISFTDTTHESIVLHTSPAIPKDASVSLIYMDPTSSDDANAIQNVNGLDGASFQVVVNTLNGLDPLLAKNDFNTVDFGLESVAVWDDIINAQNTKVIGLLDSDSESLGVEFTLPKNGDPAKDYSSDVLITIQQQDLLSVATGFSVIIMRKNDQGIYEQYAVKTVQNGGVIADSSLLQVLGIVGDGNTIAVSLDDLPEGDYKAVIASDQSVLSDVLTELTLAELASGEKLLGAENEELVINTLKALLEAKGQGNLLSTVVVGLVSGLLDTVNGVRLDVLVKALTDLPILKNVLNAADFITGIVAGLVASTLTIYEQTDITISGKDYYFEPKTITGSLYEEVNKPQNDDLLGYQASAKVTLIQILDSSGQVITTQTIDPQDAETEIVGLYGTFTLYADGTYSYSANGSHVSIGQKEYINYTISDGYNQDSSAQLQITISGQNQTPVTPSGQELYATTDIKVGHLEIIPTITNIAQTGSGAPSTITNDGKYVEKKTGFVTVGLDLGPVLDLGLLESSSNTGNQNVGIRLSVGSGKVEELNIKADVGGVVIGTMDFYVYKLNVTTGYYEQYLAKPDWFGAFLGGVSPLTPLTLTEGDYVLLMNAGSGLAALTGYTLYVINEKVYDYNSVDGIKLDGSTNLTLEGNVLTDNSGYGVDKLTTDAKLYAVNGVKFGSDTSITVNGKYGTLKINQDGTYSYTINPTATGYVGQKDTFSYTLYDAKLGLSSTANLIIDLTTLNLKADFDAVQLVNTTDINNNVVFVSKSGTASFSGDTYTYNFSLGADNFYHDTKLLVTAKRYSLGAAGSLVAKIINSDTGAIVYEPSAISIGSHLTNTLTLIDNQTISGLSNGNYKLILTIKGNGALVNWDAKLTTISSSKFIEADSTTAVVETGNIFSNDDLGSVTTHGRVLISGKEMYLNSTITQDSSSLTIVGSYGTLVLEKSGNYTYTANGSGYGIEKFTYTITAADGTSEQAVLSINVGSKFVGSIYQDMLYSTAGNDTISTSGSSDTVIFKLLSNTDATGGNGKDTWTDFHVGNVTTDAEADKVDLSALLIGFNSANITSDLTASTAYLKNYLGVKVDGDDVTLTIDRDGAGTAYTVKTDLLQMNGLAQTGAAFNGKTEDDILKLLLQNHQLGF</sequence>
<feature type="domain" description="Biofilm-associated protein BapA-like prefix-like" evidence="3">
    <location>
        <begin position="1"/>
        <end position="121"/>
    </location>
</feature>
<evidence type="ECO:0000313" key="5">
    <source>
        <dbReference type="Proteomes" id="UP000279962"/>
    </source>
</evidence>
<dbReference type="Pfam" id="PF22783">
    <property type="entry name" value="BapA_N"/>
    <property type="match status" value="1"/>
</dbReference>
<keyword evidence="1" id="KW-0732">Signal</keyword>
<reference evidence="4 5" key="1">
    <citation type="submission" date="2018-10" db="EMBL/GenBank/DDBJ databases">
        <title>The complete genome of Acinetobacter wuhouensis strain WCHAW010062.</title>
        <authorList>
            <person name="Hu Y."/>
            <person name="Long H."/>
            <person name="Feng Y."/>
            <person name="Zong Z."/>
        </authorList>
    </citation>
    <scope>NUCLEOTIDE SEQUENCE [LARGE SCALE GENOMIC DNA]</scope>
    <source>
        <strain evidence="4 5">WCHAW010062</strain>
    </source>
</reference>
<dbReference type="InterPro" id="IPR028059">
    <property type="entry name" value="SWM_rpt"/>
</dbReference>
<dbReference type="NCBIfam" id="NF045619">
    <property type="entry name" value="adhes_GNV_Cterm"/>
    <property type="match status" value="1"/>
</dbReference>
<dbReference type="NCBIfam" id="TIGR03661">
    <property type="entry name" value="T1SS_VCA0849"/>
    <property type="match status" value="1"/>
</dbReference>
<dbReference type="Gene3D" id="2.60.40.10">
    <property type="entry name" value="Immunoglobulins"/>
    <property type="match status" value="1"/>
</dbReference>
<proteinExistence type="predicted"/>
<organism evidence="4 5">
    <name type="scientific">Acinetobacter wuhouensis</name>
    <dbReference type="NCBI Taxonomy" id="1879050"/>
    <lineage>
        <taxon>Bacteria</taxon>
        <taxon>Pseudomonadati</taxon>
        <taxon>Pseudomonadota</taxon>
        <taxon>Gammaproteobacteria</taxon>
        <taxon>Moraxellales</taxon>
        <taxon>Moraxellaceae</taxon>
        <taxon>Acinetobacter</taxon>
    </lineage>
</organism>
<evidence type="ECO:0000259" key="2">
    <source>
        <dbReference type="Pfam" id="PF17936"/>
    </source>
</evidence>
<gene>
    <name evidence="4" type="ORF">CDG68_14405</name>
</gene>
<dbReference type="InterPro" id="IPR041498">
    <property type="entry name" value="Big_6"/>
</dbReference>
<accession>A0A3G2T3I8</accession>
<dbReference type="Pfam" id="PF13753">
    <property type="entry name" value="SWM_repeat"/>
    <property type="match status" value="4"/>
</dbReference>
<dbReference type="NCBIfam" id="TIGR01965">
    <property type="entry name" value="VCBS_repeat"/>
    <property type="match status" value="1"/>
</dbReference>
<dbReference type="InterPro" id="IPR055014">
    <property type="entry name" value="BapA_Bap-like_C"/>
</dbReference>
<protein>
    <submittedName>
        <fullName evidence="4">Type I secretion C-terminal target domain-containing protein</fullName>
    </submittedName>
</protein>
<dbReference type="Pfam" id="PF17936">
    <property type="entry name" value="Big_6"/>
    <property type="match status" value="2"/>
</dbReference>
<dbReference type="InterPro" id="IPR048051">
    <property type="entry name" value="BapA-like_prefix-like"/>
</dbReference>
<dbReference type="InterPro" id="IPR014755">
    <property type="entry name" value="Cu-Rt/internalin_Ig-like"/>
</dbReference>
<dbReference type="InterPro" id="IPR011801">
    <property type="entry name" value="Swm_rep_I_cyn"/>
</dbReference>
<feature type="domain" description="Bacterial Ig" evidence="2">
    <location>
        <begin position="168"/>
        <end position="228"/>
    </location>
</feature>
<feature type="domain" description="Bacterial Ig" evidence="2">
    <location>
        <begin position="253"/>
        <end position="308"/>
    </location>
</feature>
<dbReference type="Gene3D" id="2.60.40.1220">
    <property type="match status" value="2"/>
</dbReference>
<evidence type="ECO:0000256" key="1">
    <source>
        <dbReference type="ARBA" id="ARBA00022729"/>
    </source>
</evidence>
<dbReference type="InterPro" id="IPR019960">
    <property type="entry name" value="T1SS_VCA0849"/>
</dbReference>
<evidence type="ECO:0000259" key="3">
    <source>
        <dbReference type="Pfam" id="PF22783"/>
    </source>
</evidence>
<dbReference type="InterPro" id="IPR010221">
    <property type="entry name" value="VCBS_dom"/>
</dbReference>
<evidence type="ECO:0000313" key="4">
    <source>
        <dbReference type="EMBL" id="AYO54768.1"/>
    </source>
</evidence>
<dbReference type="RefSeq" id="WP_122071957.1">
    <property type="nucleotide sequence ID" value="NZ_CP033133.1"/>
</dbReference>
<dbReference type="EMBL" id="CP033133">
    <property type="protein sequence ID" value="AYO54768.1"/>
    <property type="molecule type" value="Genomic_DNA"/>
</dbReference>
<dbReference type="InterPro" id="IPR013783">
    <property type="entry name" value="Ig-like_fold"/>
</dbReference>
<dbReference type="Proteomes" id="UP000279962">
    <property type="component" value="Chromosome"/>
</dbReference>
<dbReference type="NCBIfam" id="TIGR02059">
    <property type="entry name" value="swm_rep_I"/>
    <property type="match status" value="4"/>
</dbReference>